<feature type="coiled-coil region" evidence="8">
    <location>
        <begin position="61"/>
        <end position="114"/>
    </location>
</feature>
<keyword evidence="6" id="KW-1006">Bacterial flagellum protein export</keyword>
<dbReference type="InterPro" id="IPR022524">
    <property type="entry name" value="FliH_Bacilli"/>
</dbReference>
<proteinExistence type="inferred from homology"/>
<keyword evidence="8" id="KW-0175">Coiled coil</keyword>
<evidence type="ECO:0000313" key="10">
    <source>
        <dbReference type="EMBL" id="OIJ08108.1"/>
    </source>
</evidence>
<dbReference type="GO" id="GO:0044781">
    <property type="term" value="P:bacterial-type flagellum organization"/>
    <property type="evidence" value="ECO:0007669"/>
    <property type="project" value="UniProtKB-KW"/>
</dbReference>
<keyword evidence="3" id="KW-0813">Transport</keyword>
<dbReference type="GO" id="GO:0015031">
    <property type="term" value="P:protein transport"/>
    <property type="evidence" value="ECO:0007669"/>
    <property type="project" value="UniProtKB-KW"/>
</dbReference>
<comment type="function">
    <text evidence="1">Needed for flagellar regrowth and assembly.</text>
</comment>
<organism evidence="10">
    <name type="scientific">Anaerobacillus isosaccharinicus</name>
    <dbReference type="NCBI Taxonomy" id="1532552"/>
    <lineage>
        <taxon>Bacteria</taxon>
        <taxon>Bacillati</taxon>
        <taxon>Bacillota</taxon>
        <taxon>Bacilli</taxon>
        <taxon>Bacillales</taxon>
        <taxon>Bacillaceae</taxon>
        <taxon>Anaerobacillus</taxon>
    </lineage>
</organism>
<keyword evidence="10" id="KW-0282">Flagellum</keyword>
<evidence type="ECO:0000256" key="6">
    <source>
        <dbReference type="ARBA" id="ARBA00023225"/>
    </source>
</evidence>
<dbReference type="PANTHER" id="PTHR34982:SF1">
    <property type="entry name" value="FLAGELLAR ASSEMBLY PROTEIN FLIH"/>
    <property type="match status" value="1"/>
</dbReference>
<dbReference type="EMBL" id="LQXD01000165">
    <property type="protein sequence ID" value="OIJ08108.1"/>
    <property type="molecule type" value="Genomic_DNA"/>
</dbReference>
<dbReference type="Pfam" id="PF02108">
    <property type="entry name" value="FliH"/>
    <property type="match status" value="1"/>
</dbReference>
<dbReference type="PANTHER" id="PTHR34982">
    <property type="entry name" value="YOP PROTEINS TRANSLOCATION PROTEIN L"/>
    <property type="match status" value="1"/>
</dbReference>
<evidence type="ECO:0000256" key="2">
    <source>
        <dbReference type="ARBA" id="ARBA00006602"/>
    </source>
</evidence>
<reference evidence="10" key="1">
    <citation type="submission" date="2016-10" db="EMBL/GenBank/DDBJ databases">
        <title>Draft genome sequences of four alkaliphilic bacteria belonging to the Anaerobacillus genus.</title>
        <authorList>
            <person name="Bassil N.M."/>
            <person name="Lloyd J.R."/>
        </authorList>
    </citation>
    <scope>NUCLEOTIDE SEQUENCE [LARGE SCALE GENOMIC DNA]</scope>
    <source>
        <strain evidence="10">NB2006</strain>
    </source>
</reference>
<accession>A0A1S2L6L6</accession>
<evidence type="ECO:0000259" key="9">
    <source>
        <dbReference type="Pfam" id="PF02108"/>
    </source>
</evidence>
<dbReference type="InterPro" id="IPR051472">
    <property type="entry name" value="T3SS_Stator/FliH"/>
</dbReference>
<evidence type="ECO:0000256" key="4">
    <source>
        <dbReference type="ARBA" id="ARBA00022795"/>
    </source>
</evidence>
<keyword evidence="10" id="KW-0966">Cell projection</keyword>
<dbReference type="AlphaFoldDB" id="A0A1S2L6L6"/>
<evidence type="ECO:0000256" key="3">
    <source>
        <dbReference type="ARBA" id="ARBA00022448"/>
    </source>
</evidence>
<keyword evidence="4" id="KW-1005">Bacterial flagellum biogenesis</keyword>
<evidence type="ECO:0000256" key="7">
    <source>
        <dbReference type="NCBIfam" id="TIGR03825"/>
    </source>
</evidence>
<sequence length="283" mass="32829">MVKSSSLVVEEMILLSKVIKSIFANNLETEKKTIELKRVIQQTQSNDLNSVIEEHSDHAKSKLADEELQKALEQAETIRIEAQMEYERFQERMNEEILHNQEKAEEIFKQAEENGYNEGFQQGLQEGQRQYEGFIQEARAIVSSSKNDYFQRIEDAEPVIVQLAIKVAEKVIATSLEANSENWLQVVRTVINEVREQEQVKLYIHPNWYEYTLAQKEELKLLLPNCDNLYIYPDAHLEENGCQIETPFGKIDASVDSQLSEIKYALLEKLKELAGYESRKLNK</sequence>
<evidence type="ECO:0000256" key="5">
    <source>
        <dbReference type="ARBA" id="ARBA00022927"/>
    </source>
</evidence>
<gene>
    <name evidence="10" type="ORF">AWH56_19565</name>
</gene>
<keyword evidence="10" id="KW-0969">Cilium</keyword>
<comment type="similarity">
    <text evidence="2">Belongs to the FliH family.</text>
</comment>
<evidence type="ECO:0000256" key="1">
    <source>
        <dbReference type="ARBA" id="ARBA00003041"/>
    </source>
</evidence>
<dbReference type="GO" id="GO:0005829">
    <property type="term" value="C:cytosol"/>
    <property type="evidence" value="ECO:0007669"/>
    <property type="project" value="TreeGrafter"/>
</dbReference>
<protein>
    <recommendedName>
        <fullName evidence="7">Flagellar assembly protein FliH</fullName>
    </recommendedName>
</protein>
<name>A0A1S2L6L6_9BACI</name>
<dbReference type="NCBIfam" id="TIGR03825">
    <property type="entry name" value="FliH_bacil"/>
    <property type="match status" value="1"/>
</dbReference>
<dbReference type="InterPro" id="IPR018035">
    <property type="entry name" value="Flagellar_FliH/T3SS_HrpE"/>
</dbReference>
<comment type="caution">
    <text evidence="10">The sequence shown here is derived from an EMBL/GenBank/DDBJ whole genome shotgun (WGS) entry which is preliminary data.</text>
</comment>
<feature type="domain" description="Flagellar assembly protein FliH/Type III secretion system HrpE" evidence="9">
    <location>
        <begin position="141"/>
        <end position="261"/>
    </location>
</feature>
<evidence type="ECO:0000256" key="8">
    <source>
        <dbReference type="SAM" id="Coils"/>
    </source>
</evidence>
<keyword evidence="5" id="KW-0653">Protein transport</keyword>